<protein>
    <submittedName>
        <fullName evidence="2">Uncharacterized protein</fullName>
    </submittedName>
</protein>
<feature type="region of interest" description="Disordered" evidence="1">
    <location>
        <begin position="168"/>
        <end position="190"/>
    </location>
</feature>
<gene>
    <name evidence="2" type="ORF">FIBSPDRAFT_886205</name>
</gene>
<accession>A0A166R7D9</accession>
<dbReference type="EMBL" id="KV417506">
    <property type="protein sequence ID" value="KZP27985.1"/>
    <property type="molecule type" value="Genomic_DNA"/>
</dbReference>
<sequence>MPTTSTQHLQGSYVTNNAAVMKAVTDTCRMTQGDSNKEKKAFRAQMTHIVLTQRLSNGYEPNILTLCITLAIHISVQAVHLGYYNKTQALSLTCNNSGENDKWYNLYLPHSGEGVLQFNWLNQNQLSMSTTISRAMLVVVQMPRETTRQWSTLRSAVNVLEPVLEGTADVSGDSFEDTDSDGGGNTESGD</sequence>
<proteinExistence type="predicted"/>
<organism evidence="2">
    <name type="scientific">Athelia psychrophila</name>
    <dbReference type="NCBI Taxonomy" id="1759441"/>
    <lineage>
        <taxon>Eukaryota</taxon>
        <taxon>Fungi</taxon>
        <taxon>Dikarya</taxon>
        <taxon>Basidiomycota</taxon>
        <taxon>Agaricomycotina</taxon>
        <taxon>Agaricomycetes</taxon>
        <taxon>Agaricomycetidae</taxon>
        <taxon>Atheliales</taxon>
        <taxon>Atheliaceae</taxon>
        <taxon>Athelia</taxon>
    </lineage>
</organism>
<dbReference type="AlphaFoldDB" id="A0A166R7D9"/>
<evidence type="ECO:0000313" key="2">
    <source>
        <dbReference type="EMBL" id="KZP27985.1"/>
    </source>
</evidence>
<reference evidence="2" key="1">
    <citation type="journal article" date="2016" name="Mol. Biol. Evol.">
        <title>Comparative Genomics of Early-Diverging Mushroom-Forming Fungi Provides Insights into the Origins of Lignocellulose Decay Capabilities.</title>
        <authorList>
            <person name="Nagy L.G."/>
            <person name="Riley R."/>
            <person name="Tritt A."/>
            <person name="Adam C."/>
            <person name="Daum C."/>
            <person name="Floudas D."/>
            <person name="Sun H."/>
            <person name="Yadav J.S."/>
            <person name="Pangilinan J."/>
            <person name="Larsson K.H."/>
            <person name="Matsuura K."/>
            <person name="Barry K."/>
            <person name="Labutti K."/>
            <person name="Kuo R."/>
            <person name="Ohm R.A."/>
            <person name="Bhattacharya S.S."/>
            <person name="Shirouzu T."/>
            <person name="Yoshinaga Y."/>
            <person name="Martin F.M."/>
            <person name="Grigoriev I.V."/>
            <person name="Hibbett D.S."/>
        </authorList>
    </citation>
    <scope>NUCLEOTIDE SEQUENCE [LARGE SCALE GENOMIC DNA]</scope>
    <source>
        <strain evidence="2">CBS 109695</strain>
    </source>
</reference>
<name>A0A166R7D9_9AGAM</name>
<evidence type="ECO:0000256" key="1">
    <source>
        <dbReference type="SAM" id="MobiDB-lite"/>
    </source>
</evidence>
<feature type="compositionally biased region" description="Gly residues" evidence="1">
    <location>
        <begin position="181"/>
        <end position="190"/>
    </location>
</feature>